<dbReference type="InterPro" id="IPR027478">
    <property type="entry name" value="LdcA_N"/>
</dbReference>
<feature type="domain" description="LD-carboxypeptidase C-terminal" evidence="8">
    <location>
        <begin position="191"/>
        <end position="303"/>
    </location>
</feature>
<dbReference type="GO" id="GO:0006508">
    <property type="term" value="P:proteolysis"/>
    <property type="evidence" value="ECO:0007669"/>
    <property type="project" value="UniProtKB-KW"/>
</dbReference>
<evidence type="ECO:0000256" key="4">
    <source>
        <dbReference type="ARBA" id="ARBA00022801"/>
    </source>
</evidence>
<evidence type="ECO:0000256" key="1">
    <source>
        <dbReference type="ARBA" id="ARBA00010233"/>
    </source>
</evidence>
<keyword evidence="5" id="KW-0720">Serine protease</keyword>
<accession>A0AB72Z4Z3</accession>
<evidence type="ECO:0000259" key="7">
    <source>
        <dbReference type="Pfam" id="PF02016"/>
    </source>
</evidence>
<evidence type="ECO:0000256" key="6">
    <source>
        <dbReference type="PIRSR" id="PIRSR028757-1"/>
    </source>
</evidence>
<evidence type="ECO:0000256" key="2">
    <source>
        <dbReference type="ARBA" id="ARBA00022645"/>
    </source>
</evidence>
<feature type="active site" description="Charge relay system" evidence="6">
    <location>
        <position position="221"/>
    </location>
</feature>
<dbReference type="SUPFAM" id="SSF141986">
    <property type="entry name" value="LD-carboxypeptidase A C-terminal domain-like"/>
    <property type="match status" value="1"/>
</dbReference>
<protein>
    <submittedName>
        <fullName evidence="9">LD-carboxypeptidase</fullName>
    </submittedName>
</protein>
<dbReference type="Pfam" id="PF17676">
    <property type="entry name" value="Peptidase_S66C"/>
    <property type="match status" value="1"/>
</dbReference>
<dbReference type="CDD" id="cd07062">
    <property type="entry name" value="Peptidase_S66_mccF_like"/>
    <property type="match status" value="1"/>
</dbReference>
<dbReference type="InterPro" id="IPR029062">
    <property type="entry name" value="Class_I_gatase-like"/>
</dbReference>
<name>A0AB72Z4Z3_LISIO</name>
<dbReference type="PANTHER" id="PTHR30237:SF2">
    <property type="entry name" value="MUREIN TETRAPEPTIDE CARBOXYPEPTIDASE"/>
    <property type="match status" value="1"/>
</dbReference>
<dbReference type="Gene3D" id="3.50.30.60">
    <property type="entry name" value="LD-carboxypeptidase A C-terminal domain-like"/>
    <property type="match status" value="1"/>
</dbReference>
<comment type="caution">
    <text evidence="9">The sequence shown here is derived from an EMBL/GenBank/DDBJ whole genome shotgun (WGS) entry which is preliminary data.</text>
</comment>
<dbReference type="SUPFAM" id="SSF52317">
    <property type="entry name" value="Class I glutamine amidotransferase-like"/>
    <property type="match status" value="1"/>
</dbReference>
<keyword evidence="4" id="KW-0378">Hydrolase</keyword>
<keyword evidence="10" id="KW-1185">Reference proteome</keyword>
<sequence>MGVNLLKLFLCYTEGKIGGERMLAKDDLIGIICCSDGRKKEDEKDLKRLKQVLEKEFGLQVVFAKTIFQTDDSPFSGTPEERAAELMKLYQNVDVKMIFDISGGDAANQVLPYLNYDIIKKAAKPFIGYSDLTVILNAIFAKTKQPGFNYLLRNLVSEASEIQRAQFQKAFFENQIAINGKSLTDFEWSVGEVVGGNIRCFLKLAGTEFMPDVSNKIIFLESLGGKEAKIASYVAQLEQLDVFSKCLGIVVGEHTEAEKNGEYDRIGILYQQIGLKYELPVFRTKEIGHSVEAKPCLIGAKINVSRETLTNF</sequence>
<dbReference type="InterPro" id="IPR027461">
    <property type="entry name" value="Carboxypeptidase_A_C_sf"/>
</dbReference>
<keyword evidence="3" id="KW-0645">Protease</keyword>
<dbReference type="PANTHER" id="PTHR30237">
    <property type="entry name" value="MURAMOYLTETRAPEPTIDE CARBOXYPEPTIDASE"/>
    <property type="match status" value="1"/>
</dbReference>
<organism evidence="9 10">
    <name type="scientific">Listeria innocua ATCC 33091</name>
    <dbReference type="NCBI Taxonomy" id="1002366"/>
    <lineage>
        <taxon>Bacteria</taxon>
        <taxon>Bacillati</taxon>
        <taxon>Bacillota</taxon>
        <taxon>Bacilli</taxon>
        <taxon>Bacillales</taxon>
        <taxon>Listeriaceae</taxon>
        <taxon>Listeria</taxon>
    </lineage>
</organism>
<dbReference type="EMBL" id="AGCN01000042">
    <property type="protein sequence ID" value="EHN60095.1"/>
    <property type="molecule type" value="Genomic_DNA"/>
</dbReference>
<keyword evidence="2" id="KW-0121">Carboxypeptidase</keyword>
<evidence type="ECO:0000313" key="10">
    <source>
        <dbReference type="Proteomes" id="UP000003597"/>
    </source>
</evidence>
<reference evidence="9 10" key="1">
    <citation type="submission" date="2011-08" db="EMBL/GenBank/DDBJ databases">
        <authorList>
            <person name="Weinstock G."/>
            <person name="Sodergren E."/>
            <person name="Clifton S."/>
            <person name="Fulton L."/>
            <person name="Fulton B."/>
            <person name="Courtney L."/>
            <person name="Fronick C."/>
            <person name="Harrison M."/>
            <person name="Strong C."/>
            <person name="Farmer C."/>
            <person name="Delahaunty K."/>
            <person name="Markovic C."/>
            <person name="Hall O."/>
            <person name="Minx P."/>
            <person name="Tomlinson C."/>
            <person name="Mitreva M."/>
            <person name="Hou S."/>
            <person name="Chen J."/>
            <person name="Wollam A."/>
            <person name="Pepin K.H."/>
            <person name="Johnson M."/>
            <person name="Bhonagiri V."/>
            <person name="Zhang X."/>
            <person name="Suruliraj S."/>
            <person name="Warren W."/>
            <person name="Chinwalla A."/>
            <person name="Mardis E.R."/>
            <person name="Wilson R.K."/>
        </authorList>
    </citation>
    <scope>NUCLEOTIDE SEQUENCE [LARGE SCALE GENOMIC DNA]</scope>
    <source>
        <strain evidence="9 10">ATCC 33091</strain>
    </source>
</reference>
<gene>
    <name evidence="9" type="ORF">HMPREF0557_02694</name>
</gene>
<dbReference type="InterPro" id="IPR040921">
    <property type="entry name" value="Peptidase_S66C"/>
</dbReference>
<dbReference type="GO" id="GO:0008236">
    <property type="term" value="F:serine-type peptidase activity"/>
    <property type="evidence" value="ECO:0007669"/>
    <property type="project" value="UniProtKB-KW"/>
</dbReference>
<feature type="active site" description="Charge relay system" evidence="6">
    <location>
        <position position="289"/>
    </location>
</feature>
<feature type="domain" description="LD-carboxypeptidase N-terminal" evidence="7">
    <location>
        <begin position="29"/>
        <end position="147"/>
    </location>
</feature>
<dbReference type="InterPro" id="IPR003507">
    <property type="entry name" value="S66_fam"/>
</dbReference>
<feature type="active site" description="Nucleophile" evidence="6">
    <location>
        <position position="130"/>
    </location>
</feature>
<evidence type="ECO:0000256" key="3">
    <source>
        <dbReference type="ARBA" id="ARBA00022670"/>
    </source>
</evidence>
<dbReference type="GO" id="GO:0004180">
    <property type="term" value="F:carboxypeptidase activity"/>
    <property type="evidence" value="ECO:0007669"/>
    <property type="project" value="UniProtKB-KW"/>
</dbReference>
<dbReference type="Gene3D" id="3.40.50.10740">
    <property type="entry name" value="Class I glutamine amidotransferase-like"/>
    <property type="match status" value="1"/>
</dbReference>
<evidence type="ECO:0000259" key="8">
    <source>
        <dbReference type="Pfam" id="PF17676"/>
    </source>
</evidence>
<dbReference type="Pfam" id="PF02016">
    <property type="entry name" value="Peptidase_S66"/>
    <property type="match status" value="1"/>
</dbReference>
<proteinExistence type="inferred from homology"/>
<dbReference type="InterPro" id="IPR040449">
    <property type="entry name" value="Peptidase_S66_N"/>
</dbReference>
<dbReference type="PIRSF" id="PIRSF028757">
    <property type="entry name" value="LD-carboxypeptidase"/>
    <property type="match status" value="1"/>
</dbReference>
<evidence type="ECO:0000256" key="5">
    <source>
        <dbReference type="ARBA" id="ARBA00022825"/>
    </source>
</evidence>
<dbReference type="AlphaFoldDB" id="A0AB72Z4Z3"/>
<comment type="similarity">
    <text evidence="1">Belongs to the peptidase S66 family.</text>
</comment>
<evidence type="ECO:0000313" key="9">
    <source>
        <dbReference type="EMBL" id="EHN60095.1"/>
    </source>
</evidence>
<dbReference type="Proteomes" id="UP000003597">
    <property type="component" value="Unassembled WGS sequence"/>
</dbReference>